<dbReference type="EMBL" id="FOKG01000001">
    <property type="protein sequence ID" value="SFA72802.1"/>
    <property type="molecule type" value="Genomic_DNA"/>
</dbReference>
<dbReference type="InterPro" id="IPR001387">
    <property type="entry name" value="Cro/C1-type_HTH"/>
</dbReference>
<evidence type="ECO:0000259" key="1">
    <source>
        <dbReference type="PROSITE" id="PS50943"/>
    </source>
</evidence>
<proteinExistence type="predicted"/>
<gene>
    <name evidence="2" type="ORF">SAMN05216266_10186</name>
</gene>
<dbReference type="CDD" id="cd00093">
    <property type="entry name" value="HTH_XRE"/>
    <property type="match status" value="1"/>
</dbReference>
<dbReference type="InterPro" id="IPR043917">
    <property type="entry name" value="DUF5753"/>
</dbReference>
<dbReference type="SUPFAM" id="SSF47413">
    <property type="entry name" value="lambda repressor-like DNA-binding domains"/>
    <property type="match status" value="1"/>
</dbReference>
<dbReference type="STRING" id="490629.SAMN05216266_10186"/>
<keyword evidence="3" id="KW-1185">Reference proteome</keyword>
<dbReference type="Pfam" id="PF19054">
    <property type="entry name" value="DUF5753"/>
    <property type="match status" value="1"/>
</dbReference>
<evidence type="ECO:0000313" key="3">
    <source>
        <dbReference type="Proteomes" id="UP000243799"/>
    </source>
</evidence>
<dbReference type="Gene3D" id="1.10.260.40">
    <property type="entry name" value="lambda repressor-like DNA-binding domains"/>
    <property type="match status" value="1"/>
</dbReference>
<dbReference type="SMART" id="SM00530">
    <property type="entry name" value="HTH_XRE"/>
    <property type="match status" value="1"/>
</dbReference>
<dbReference type="InterPro" id="IPR010982">
    <property type="entry name" value="Lambda_DNA-bd_dom_sf"/>
</dbReference>
<dbReference type="RefSeq" id="WP_177242418.1">
    <property type="nucleotide sequence ID" value="NZ_FOKG01000001.1"/>
</dbReference>
<dbReference type="GO" id="GO:0003677">
    <property type="term" value="F:DNA binding"/>
    <property type="evidence" value="ECO:0007669"/>
    <property type="project" value="InterPro"/>
</dbReference>
<dbReference type="AlphaFoldDB" id="A0A1I0V982"/>
<dbReference type="Pfam" id="PF13560">
    <property type="entry name" value="HTH_31"/>
    <property type="match status" value="1"/>
</dbReference>
<dbReference type="PROSITE" id="PS50943">
    <property type="entry name" value="HTH_CROC1"/>
    <property type="match status" value="1"/>
</dbReference>
<name>A0A1I0V982_9PSEU</name>
<sequence length="291" mass="31728">MPRKAPGAKAKGLGAQLRLCRESAGLNVREAAEAIDWDKSTLSRLETGKRNMTVEEVAQLLGVYRVRGQLRDDLLATARTMDEPGWWEQGLWGLPKESATLADYESEAIRITDWAPLLVPGLLQTREYATEWMLADGIPANAVEVRAAARARRQSILDQGVEYTAYIGEAALRAPVGDAGISANQLAALRKAGQRRNVSVRVVPSDAGPHRGQLGAFLTLEFLGAPPVVLVELLRSSVFMDEDWQTGAYLETVPHLAAVALSETESAQLITRIQARWKDHGGAGQLEEVQL</sequence>
<accession>A0A1I0V982</accession>
<reference evidence="3" key="1">
    <citation type="submission" date="2016-10" db="EMBL/GenBank/DDBJ databases">
        <authorList>
            <person name="Varghese N."/>
            <person name="Submissions S."/>
        </authorList>
    </citation>
    <scope>NUCLEOTIDE SEQUENCE [LARGE SCALE GENOMIC DNA]</scope>
    <source>
        <strain evidence="3">CGMCC 4.3568</strain>
    </source>
</reference>
<protein>
    <submittedName>
        <fullName evidence="2">Helix-turn-helix domain-containing protein</fullName>
    </submittedName>
</protein>
<feature type="domain" description="HTH cro/C1-type" evidence="1">
    <location>
        <begin position="17"/>
        <end position="70"/>
    </location>
</feature>
<organism evidence="2 3">
    <name type="scientific">Amycolatopsis marina</name>
    <dbReference type="NCBI Taxonomy" id="490629"/>
    <lineage>
        <taxon>Bacteria</taxon>
        <taxon>Bacillati</taxon>
        <taxon>Actinomycetota</taxon>
        <taxon>Actinomycetes</taxon>
        <taxon>Pseudonocardiales</taxon>
        <taxon>Pseudonocardiaceae</taxon>
        <taxon>Amycolatopsis</taxon>
    </lineage>
</organism>
<dbReference type="Proteomes" id="UP000243799">
    <property type="component" value="Unassembled WGS sequence"/>
</dbReference>
<evidence type="ECO:0000313" key="2">
    <source>
        <dbReference type="EMBL" id="SFA72802.1"/>
    </source>
</evidence>